<comment type="caution">
    <text evidence="1">The sequence shown here is derived from an EMBL/GenBank/DDBJ whole genome shotgun (WGS) entry which is preliminary data.</text>
</comment>
<accession>A0A8X6NIY4</accession>
<proteinExistence type="predicted"/>
<sequence>MRDARRCRCADVRHFRRAAYALARTRDARDAACADYFADPRGACAAARRAIFDSLMLRARQRRVPMCYANAVRRFSRIIDFAAAQRSSFYCRHADFIFRRFSPAPKDFHAALRAAFAIRRSIFIFARA</sequence>
<dbReference type="EMBL" id="BMAW01009825">
    <property type="protein sequence ID" value="GFT15830.1"/>
    <property type="molecule type" value="Genomic_DNA"/>
</dbReference>
<dbReference type="AlphaFoldDB" id="A0A8X6NIY4"/>
<evidence type="ECO:0000313" key="1">
    <source>
        <dbReference type="EMBL" id="GFT15830.1"/>
    </source>
</evidence>
<reference evidence="1" key="1">
    <citation type="submission" date="2020-08" db="EMBL/GenBank/DDBJ databases">
        <title>Multicomponent nature underlies the extraordinary mechanical properties of spider dragline silk.</title>
        <authorList>
            <person name="Kono N."/>
            <person name="Nakamura H."/>
            <person name="Mori M."/>
            <person name="Yoshida Y."/>
            <person name="Ohtoshi R."/>
            <person name="Malay A.D."/>
            <person name="Moran D.A.P."/>
            <person name="Tomita M."/>
            <person name="Numata K."/>
            <person name="Arakawa K."/>
        </authorList>
    </citation>
    <scope>NUCLEOTIDE SEQUENCE</scope>
</reference>
<keyword evidence="2" id="KW-1185">Reference proteome</keyword>
<protein>
    <submittedName>
        <fullName evidence="1">Uncharacterized protein</fullName>
    </submittedName>
</protein>
<evidence type="ECO:0000313" key="2">
    <source>
        <dbReference type="Proteomes" id="UP000887013"/>
    </source>
</evidence>
<name>A0A8X6NIY4_NEPPI</name>
<gene>
    <name evidence="1" type="ORF">NPIL_481341</name>
</gene>
<dbReference type="Proteomes" id="UP000887013">
    <property type="component" value="Unassembled WGS sequence"/>
</dbReference>
<organism evidence="1 2">
    <name type="scientific">Nephila pilipes</name>
    <name type="common">Giant wood spider</name>
    <name type="synonym">Nephila maculata</name>
    <dbReference type="NCBI Taxonomy" id="299642"/>
    <lineage>
        <taxon>Eukaryota</taxon>
        <taxon>Metazoa</taxon>
        <taxon>Ecdysozoa</taxon>
        <taxon>Arthropoda</taxon>
        <taxon>Chelicerata</taxon>
        <taxon>Arachnida</taxon>
        <taxon>Araneae</taxon>
        <taxon>Araneomorphae</taxon>
        <taxon>Entelegynae</taxon>
        <taxon>Araneoidea</taxon>
        <taxon>Nephilidae</taxon>
        <taxon>Nephila</taxon>
    </lineage>
</organism>